<dbReference type="InterPro" id="IPR018060">
    <property type="entry name" value="HTH_AraC"/>
</dbReference>
<keyword evidence="2" id="KW-0238">DNA-binding</keyword>
<evidence type="ECO:0000313" key="5">
    <source>
        <dbReference type="EMBL" id="GAH05583.1"/>
    </source>
</evidence>
<reference evidence="5" key="1">
    <citation type="journal article" date="2014" name="Front. Microbiol.">
        <title>High frequency of phylogenetically diverse reductive dehalogenase-homologous genes in deep subseafloor sedimentary metagenomes.</title>
        <authorList>
            <person name="Kawai M."/>
            <person name="Futagami T."/>
            <person name="Toyoda A."/>
            <person name="Takaki Y."/>
            <person name="Nishi S."/>
            <person name="Hori S."/>
            <person name="Arai W."/>
            <person name="Tsubouchi T."/>
            <person name="Morono Y."/>
            <person name="Uchiyama I."/>
            <person name="Ito T."/>
            <person name="Fujiyama A."/>
            <person name="Inagaki F."/>
            <person name="Takami H."/>
        </authorList>
    </citation>
    <scope>NUCLEOTIDE SEQUENCE</scope>
    <source>
        <strain evidence="5">Expedition CK06-06</strain>
    </source>
</reference>
<evidence type="ECO:0000259" key="4">
    <source>
        <dbReference type="PROSITE" id="PS01124"/>
    </source>
</evidence>
<dbReference type="PROSITE" id="PS01124">
    <property type="entry name" value="HTH_ARAC_FAMILY_2"/>
    <property type="match status" value="1"/>
</dbReference>
<gene>
    <name evidence="5" type="ORF">S01H4_62233</name>
</gene>
<dbReference type="PANTHER" id="PTHR47894:SF1">
    <property type="entry name" value="HTH-TYPE TRANSCRIPTIONAL REGULATOR VQSM"/>
    <property type="match status" value="1"/>
</dbReference>
<dbReference type="SUPFAM" id="SSF46689">
    <property type="entry name" value="Homeodomain-like"/>
    <property type="match status" value="1"/>
</dbReference>
<accession>X1EA91</accession>
<keyword evidence="1" id="KW-0805">Transcription regulation</keyword>
<feature type="non-terminal residue" evidence="5">
    <location>
        <position position="1"/>
    </location>
</feature>
<dbReference type="PRINTS" id="PR00032">
    <property type="entry name" value="HTHARAC"/>
</dbReference>
<sequence length="101" mass="11487">RLRAVLRAYLCEGYPSERFAAKLMNTSERTLTRRLAAHGLTYGALMDDLRFGKAKENLQNPDMRIVDVARSVGFNDQGDFTRMFRRIGGLTPRGYRTATQS</sequence>
<organism evidence="5">
    <name type="scientific">marine sediment metagenome</name>
    <dbReference type="NCBI Taxonomy" id="412755"/>
    <lineage>
        <taxon>unclassified sequences</taxon>
        <taxon>metagenomes</taxon>
        <taxon>ecological metagenomes</taxon>
    </lineage>
</organism>
<feature type="domain" description="HTH araC/xylS-type" evidence="4">
    <location>
        <begin position="1"/>
        <end position="98"/>
    </location>
</feature>
<dbReference type="SMART" id="SM00342">
    <property type="entry name" value="HTH_ARAC"/>
    <property type="match status" value="1"/>
</dbReference>
<dbReference type="InterPro" id="IPR020449">
    <property type="entry name" value="Tscrpt_reg_AraC-type_HTH"/>
</dbReference>
<dbReference type="GO" id="GO:0005829">
    <property type="term" value="C:cytosol"/>
    <property type="evidence" value="ECO:0007669"/>
    <property type="project" value="TreeGrafter"/>
</dbReference>
<evidence type="ECO:0000256" key="2">
    <source>
        <dbReference type="ARBA" id="ARBA00023125"/>
    </source>
</evidence>
<dbReference type="InterPro" id="IPR009057">
    <property type="entry name" value="Homeodomain-like_sf"/>
</dbReference>
<dbReference type="GO" id="GO:0000976">
    <property type="term" value="F:transcription cis-regulatory region binding"/>
    <property type="evidence" value="ECO:0007669"/>
    <property type="project" value="TreeGrafter"/>
</dbReference>
<dbReference type="Pfam" id="PF12833">
    <property type="entry name" value="HTH_18"/>
    <property type="match status" value="1"/>
</dbReference>
<evidence type="ECO:0000256" key="3">
    <source>
        <dbReference type="ARBA" id="ARBA00023163"/>
    </source>
</evidence>
<dbReference type="AlphaFoldDB" id="X1EA91"/>
<dbReference type="PANTHER" id="PTHR47894">
    <property type="entry name" value="HTH-TYPE TRANSCRIPTIONAL REGULATOR GADX"/>
    <property type="match status" value="1"/>
</dbReference>
<evidence type="ECO:0000256" key="1">
    <source>
        <dbReference type="ARBA" id="ARBA00023015"/>
    </source>
</evidence>
<dbReference type="Gene3D" id="1.10.10.60">
    <property type="entry name" value="Homeodomain-like"/>
    <property type="match status" value="1"/>
</dbReference>
<dbReference type="GO" id="GO:0003700">
    <property type="term" value="F:DNA-binding transcription factor activity"/>
    <property type="evidence" value="ECO:0007669"/>
    <property type="project" value="InterPro"/>
</dbReference>
<protein>
    <recommendedName>
        <fullName evidence="4">HTH araC/xylS-type domain-containing protein</fullName>
    </recommendedName>
</protein>
<name>X1EA91_9ZZZZ</name>
<keyword evidence="3" id="KW-0804">Transcription</keyword>
<proteinExistence type="predicted"/>
<comment type="caution">
    <text evidence="5">The sequence shown here is derived from an EMBL/GenBank/DDBJ whole genome shotgun (WGS) entry which is preliminary data.</text>
</comment>
<dbReference type="EMBL" id="BART01037090">
    <property type="protein sequence ID" value="GAH05583.1"/>
    <property type="molecule type" value="Genomic_DNA"/>
</dbReference>